<evidence type="ECO:0000313" key="2">
    <source>
        <dbReference type="Proteomes" id="UP000282386"/>
    </source>
</evidence>
<dbReference type="AlphaFoldDB" id="A0A7Z9A5W7"/>
<accession>A0A7Z9A5W7</accession>
<sequence length="48" mass="5044">MTDLRGGNSYGSSNGFCLHVHDGAIVVGLGSTELTGERLLLHCVQDRG</sequence>
<organism evidence="1 2">
    <name type="scientific">Rothia aeria</name>
    <dbReference type="NCBI Taxonomy" id="172042"/>
    <lineage>
        <taxon>Bacteria</taxon>
        <taxon>Bacillati</taxon>
        <taxon>Actinomycetota</taxon>
        <taxon>Actinomycetes</taxon>
        <taxon>Micrococcales</taxon>
        <taxon>Micrococcaceae</taxon>
        <taxon>Rothia</taxon>
    </lineage>
</organism>
<proteinExistence type="predicted"/>
<protein>
    <submittedName>
        <fullName evidence="1">Uncharacterized protein</fullName>
    </submittedName>
</protein>
<evidence type="ECO:0000313" key="1">
    <source>
        <dbReference type="EMBL" id="VEI24648.1"/>
    </source>
</evidence>
<reference evidence="1 2" key="1">
    <citation type="submission" date="2018-12" db="EMBL/GenBank/DDBJ databases">
        <authorList>
            <consortium name="Pathogen Informatics"/>
        </authorList>
    </citation>
    <scope>NUCLEOTIDE SEQUENCE [LARGE SCALE GENOMIC DNA]</scope>
    <source>
        <strain evidence="1 2">NCTC10207</strain>
    </source>
</reference>
<dbReference type="Proteomes" id="UP000282386">
    <property type="component" value="Chromosome"/>
</dbReference>
<dbReference type="EMBL" id="LR134479">
    <property type="protein sequence ID" value="VEI24648.1"/>
    <property type="molecule type" value="Genomic_DNA"/>
</dbReference>
<gene>
    <name evidence="1" type="ORF">NCTC10207_02186</name>
</gene>
<name>A0A7Z9A5W7_9MICC</name>